<dbReference type="GO" id="GO:0005634">
    <property type="term" value="C:nucleus"/>
    <property type="evidence" value="ECO:0007669"/>
    <property type="project" value="TreeGrafter"/>
</dbReference>
<gene>
    <name evidence="10" type="primary">LOC115230986</name>
</gene>
<accession>A0A7E6EMH8</accession>
<keyword evidence="4" id="KW-0833">Ubl conjugation pathway</keyword>
<feature type="transmembrane region" description="Helical" evidence="7">
    <location>
        <begin position="21"/>
        <end position="42"/>
    </location>
</feature>
<dbReference type="Pfam" id="PF02902">
    <property type="entry name" value="Peptidase_C48"/>
    <property type="match status" value="1"/>
</dbReference>
<dbReference type="Proteomes" id="UP000515154">
    <property type="component" value="Linkage group LG2"/>
</dbReference>
<keyword evidence="2" id="KW-0597">Phosphoprotein</keyword>
<protein>
    <submittedName>
        <fullName evidence="10">Sentrin-specific protease 6 isoform X1</fullName>
    </submittedName>
</protein>
<evidence type="ECO:0000256" key="7">
    <source>
        <dbReference type="SAM" id="Phobius"/>
    </source>
</evidence>
<evidence type="ECO:0000259" key="8">
    <source>
        <dbReference type="PROSITE" id="PS50600"/>
    </source>
</evidence>
<dbReference type="SUPFAM" id="SSF54001">
    <property type="entry name" value="Cysteine proteinases"/>
    <property type="match status" value="1"/>
</dbReference>
<keyword evidence="7" id="KW-0812">Transmembrane</keyword>
<comment type="similarity">
    <text evidence="1">Belongs to the peptidase C48 family.</text>
</comment>
<reference evidence="10" key="1">
    <citation type="submission" date="2025-08" db="UniProtKB">
        <authorList>
            <consortium name="RefSeq"/>
        </authorList>
    </citation>
    <scope>IDENTIFICATION</scope>
</reference>
<evidence type="ECO:0000256" key="5">
    <source>
        <dbReference type="ARBA" id="ARBA00022801"/>
    </source>
</evidence>
<dbReference type="GO" id="GO:0016926">
    <property type="term" value="P:protein desumoylation"/>
    <property type="evidence" value="ECO:0007669"/>
    <property type="project" value="TreeGrafter"/>
</dbReference>
<evidence type="ECO:0000256" key="3">
    <source>
        <dbReference type="ARBA" id="ARBA00022670"/>
    </source>
</evidence>
<feature type="region of interest" description="Disordered" evidence="6">
    <location>
        <begin position="529"/>
        <end position="616"/>
    </location>
</feature>
<dbReference type="GO" id="GO:0005737">
    <property type="term" value="C:cytoplasm"/>
    <property type="evidence" value="ECO:0007669"/>
    <property type="project" value="TreeGrafter"/>
</dbReference>
<evidence type="ECO:0000256" key="4">
    <source>
        <dbReference type="ARBA" id="ARBA00022786"/>
    </source>
</evidence>
<dbReference type="GO" id="GO:0006508">
    <property type="term" value="P:proteolysis"/>
    <property type="evidence" value="ECO:0007669"/>
    <property type="project" value="UniProtKB-KW"/>
</dbReference>
<dbReference type="InterPro" id="IPR003653">
    <property type="entry name" value="Peptidase_C48_C"/>
</dbReference>
<dbReference type="GO" id="GO:0070139">
    <property type="term" value="F:SUMO-specific endopeptidase activity"/>
    <property type="evidence" value="ECO:0007669"/>
    <property type="project" value="TreeGrafter"/>
</dbReference>
<feature type="compositionally biased region" description="Polar residues" evidence="6">
    <location>
        <begin position="573"/>
        <end position="600"/>
    </location>
</feature>
<dbReference type="PANTHER" id="PTHR46896:SF3">
    <property type="entry name" value="FI06413P-RELATED"/>
    <property type="match status" value="1"/>
</dbReference>
<dbReference type="PROSITE" id="PS50600">
    <property type="entry name" value="ULP_PROTEASE"/>
    <property type="match status" value="1"/>
</dbReference>
<evidence type="ECO:0000256" key="2">
    <source>
        <dbReference type="ARBA" id="ARBA00022553"/>
    </source>
</evidence>
<sequence length="1179" mass="132743">MIKYLRRSQVGVGRRRIKYAGLLNMLLFLFVWIVVALVVWMYSRLDDMSTSSTHLSTGSDTRPKGWFKPMFNQSGNIMQNAMNTRQTSGCKQVSPITASLGTPIPQANISGMDTGEIVVLDALETNSLQHQQQQQQQVEIVKNVAYCEDVETASSNCPAVKVTDLCPAPSPAKSPRLNSPFHSIHSQVGFSANSPSNRQPLFKNKCVSLWQANNMSKAFGSLASDLATTTCRVDGGGPLNQDTYFLKHEDMKFPPYVKGNQIKDPDSVGQAENLMALTNIGVGEVQHMTGGGGGSTQTSRSSVLRNNSVEQFSTTPKSLQPEKSPQCKTPTREQTCEANLQQTTFSFNRKWPQSHINVTRSRKALNNKLVTDNPKPETPNSISQISQVEEKSTVQNCSNVKTVNCILPNQVEEVFTSKIVAMDGSLTTAKEMAMVVCKSCGNRGRLHEKCDRCKKRITDTPKAISFLQSKKKLITCSVKKSDPPSAIEKNVFYPKKLTERVSSFNATTEPLKTTLASLSSNINCSPTTVKPIQYPRSRQAVRGRKSITIHNMKPPVPETVTISDDDEPAAAESSENQSKVLDPNSRISLNSNATNSSLKSDSPEENDRPDSPIFPAISTNLSMVNRSRCNRMEDELGNVVSRVGAQNMEVDEADESSLYGDPLEPAFNPDQLHFQTRNLRIGNVDISSPREVLLNSDCMLFKFTREDKPIEFKVFPLEFKSCEYNFVYRRPVVILHLTQSCAVRIESVLGLKFTKFCYDPNSSDATHRYIVMLLQPSSKLMMLKKPLIEIFQKFQKIQSQNKNSQEPDIFRAITIGEANQKLVECCPDLSQLLPLSSVETENPYPPSSFEAALSLYPDASPPINMGFSGPVENLITYPPPPAKGGITITNEDFFCLNEGEFLNDVIIDFFLKYLVLEKLSETDRERTHVFSSFFYKRLTQRLNRHSYSSDQDPYCSPMIKRHAQVKTWTRHVDIFQKDFIIVPINENAHWFLAIICFPGMEHPQAVRYLFLTSQDSSTLQKLNAHAEGTSDETNKLPIKLCDIRKESYTELYGFKQPCILIFDSLAGPSRTNVVKTLREYLQVEWDTRKKTPKRTFDKDFIKGGVPKVPQQNNYSDCGVYVLQYVESFFKNPIKDFTIPIRIHNWFSEEQVNSKRQEIQELIWNLKKDVDEKSSSTNKS</sequence>
<dbReference type="RefSeq" id="XP_036356504.1">
    <property type="nucleotide sequence ID" value="XM_036500611.1"/>
</dbReference>
<evidence type="ECO:0000256" key="1">
    <source>
        <dbReference type="ARBA" id="ARBA00005234"/>
    </source>
</evidence>
<keyword evidence="9" id="KW-1185">Reference proteome</keyword>
<dbReference type="InterPro" id="IPR051947">
    <property type="entry name" value="Sentrin-specific_protease"/>
</dbReference>
<feature type="compositionally biased region" description="Basic and acidic residues" evidence="6">
    <location>
        <begin position="601"/>
        <end position="610"/>
    </location>
</feature>
<feature type="domain" description="Ubiquitin-like protease family profile" evidence="8">
    <location>
        <begin position="886"/>
        <end position="1128"/>
    </location>
</feature>
<feature type="compositionally biased region" description="Polar residues" evidence="6">
    <location>
        <begin position="303"/>
        <end position="329"/>
    </location>
</feature>
<organism evidence="9 10">
    <name type="scientific">Octopus sinensis</name>
    <name type="common">East Asian common octopus</name>
    <dbReference type="NCBI Taxonomy" id="2607531"/>
    <lineage>
        <taxon>Eukaryota</taxon>
        <taxon>Metazoa</taxon>
        <taxon>Spiralia</taxon>
        <taxon>Lophotrochozoa</taxon>
        <taxon>Mollusca</taxon>
        <taxon>Cephalopoda</taxon>
        <taxon>Coleoidea</taxon>
        <taxon>Octopodiformes</taxon>
        <taxon>Octopoda</taxon>
        <taxon>Incirrata</taxon>
        <taxon>Octopodidae</taxon>
        <taxon>Octopus</taxon>
    </lineage>
</organism>
<name>A0A7E6EMH8_9MOLL</name>
<proteinExistence type="inferred from homology"/>
<feature type="region of interest" description="Disordered" evidence="6">
    <location>
        <begin position="285"/>
        <end position="333"/>
    </location>
</feature>
<dbReference type="AlphaFoldDB" id="A0A7E6EMH8"/>
<dbReference type="PANTHER" id="PTHR46896">
    <property type="entry name" value="SENTRIN-SPECIFIC PROTEASE"/>
    <property type="match status" value="1"/>
</dbReference>
<keyword evidence="7" id="KW-0472">Membrane</keyword>
<dbReference type="InterPro" id="IPR038765">
    <property type="entry name" value="Papain-like_cys_pep_sf"/>
</dbReference>
<evidence type="ECO:0000313" key="10">
    <source>
        <dbReference type="RefSeq" id="XP_036356504.1"/>
    </source>
</evidence>
<evidence type="ECO:0000256" key="6">
    <source>
        <dbReference type="SAM" id="MobiDB-lite"/>
    </source>
</evidence>
<keyword evidence="3 10" id="KW-0645">Protease</keyword>
<dbReference type="Gene3D" id="3.40.395.10">
    <property type="entry name" value="Adenoviral Proteinase, Chain A"/>
    <property type="match status" value="1"/>
</dbReference>
<keyword evidence="7" id="KW-1133">Transmembrane helix</keyword>
<evidence type="ECO:0000313" key="9">
    <source>
        <dbReference type="Proteomes" id="UP000515154"/>
    </source>
</evidence>
<keyword evidence="5" id="KW-0378">Hydrolase</keyword>